<evidence type="ECO:0008006" key="3">
    <source>
        <dbReference type="Google" id="ProtNLM"/>
    </source>
</evidence>
<keyword evidence="2" id="KW-1185">Reference proteome</keyword>
<dbReference type="SUPFAM" id="SSF51735">
    <property type="entry name" value="NAD(P)-binding Rossmann-fold domains"/>
    <property type="match status" value="1"/>
</dbReference>
<dbReference type="AlphaFoldDB" id="A0A7W9DU84"/>
<reference evidence="1 2" key="1">
    <citation type="submission" date="2020-08" db="EMBL/GenBank/DDBJ databases">
        <title>Sequencing the genomes of 1000 actinobacteria strains.</title>
        <authorList>
            <person name="Klenk H.-P."/>
        </authorList>
    </citation>
    <scope>NUCLEOTIDE SEQUENCE [LARGE SCALE GENOMIC DNA]</scope>
    <source>
        <strain evidence="1 2">DSM 45790</strain>
    </source>
</reference>
<comment type="caution">
    <text evidence="1">The sequence shown here is derived from an EMBL/GenBank/DDBJ whole genome shotgun (WGS) entry which is preliminary data.</text>
</comment>
<evidence type="ECO:0000313" key="2">
    <source>
        <dbReference type="Proteomes" id="UP000588112"/>
    </source>
</evidence>
<protein>
    <recommendedName>
        <fullName evidence="3">Short-chain dehydrogenase</fullName>
    </recommendedName>
</protein>
<dbReference type="Proteomes" id="UP000588112">
    <property type="component" value="Unassembled WGS sequence"/>
</dbReference>
<accession>A0A7W9DU84</accession>
<dbReference type="RefSeq" id="WP_184617926.1">
    <property type="nucleotide sequence ID" value="NZ_BOOS01000006.1"/>
</dbReference>
<gene>
    <name evidence="1" type="ORF">BJ981_007219</name>
</gene>
<name>A0A7W9DU84_9ACTN</name>
<sequence>MIVSQYARALPTFKISAADPGNPATDMNHHTGIHTVAEAAEVIVGLATLDQDGPTGGFFGGDGPIPW</sequence>
<dbReference type="Gene3D" id="3.40.50.720">
    <property type="entry name" value="NAD(P)-binding Rossmann-like Domain"/>
    <property type="match status" value="1"/>
</dbReference>
<proteinExistence type="predicted"/>
<dbReference type="InterPro" id="IPR036291">
    <property type="entry name" value="NAD(P)-bd_dom_sf"/>
</dbReference>
<dbReference type="EMBL" id="JACHBR010000003">
    <property type="protein sequence ID" value="MBB5631433.1"/>
    <property type="molecule type" value="Genomic_DNA"/>
</dbReference>
<evidence type="ECO:0000313" key="1">
    <source>
        <dbReference type="EMBL" id="MBB5631433.1"/>
    </source>
</evidence>
<organism evidence="1 2">
    <name type="scientific">Sphaerisporangium krabiense</name>
    <dbReference type="NCBI Taxonomy" id="763782"/>
    <lineage>
        <taxon>Bacteria</taxon>
        <taxon>Bacillati</taxon>
        <taxon>Actinomycetota</taxon>
        <taxon>Actinomycetes</taxon>
        <taxon>Streptosporangiales</taxon>
        <taxon>Streptosporangiaceae</taxon>
        <taxon>Sphaerisporangium</taxon>
    </lineage>
</organism>